<organism evidence="2 3">
    <name type="scientific">Pleodorina starrii</name>
    <dbReference type="NCBI Taxonomy" id="330485"/>
    <lineage>
        <taxon>Eukaryota</taxon>
        <taxon>Viridiplantae</taxon>
        <taxon>Chlorophyta</taxon>
        <taxon>core chlorophytes</taxon>
        <taxon>Chlorophyceae</taxon>
        <taxon>CS clade</taxon>
        <taxon>Chlamydomonadales</taxon>
        <taxon>Volvocaceae</taxon>
        <taxon>Pleodorina</taxon>
    </lineage>
</organism>
<dbReference type="InterPro" id="IPR050870">
    <property type="entry name" value="FAST_kinase"/>
</dbReference>
<feature type="region of interest" description="Disordered" evidence="1">
    <location>
        <begin position="1"/>
        <end position="25"/>
    </location>
</feature>
<dbReference type="GO" id="GO:0035770">
    <property type="term" value="C:ribonucleoprotein granule"/>
    <property type="evidence" value="ECO:0007669"/>
    <property type="project" value="TreeGrafter"/>
</dbReference>
<dbReference type="PANTHER" id="PTHR21228:SF40">
    <property type="entry name" value="LD45607P"/>
    <property type="match status" value="1"/>
</dbReference>
<keyword evidence="3" id="KW-1185">Reference proteome</keyword>
<sequence>MAASLSGGSRRLASEPLPTWSRTATAPRLPAAGAALLRAPAPSRRRAALPATICMAERRRMIIKRRTPPAAQRKKRRYSDEPHDLDLEPQSPRFSGRLTTELNSANGPLQLARLVQEYGLYCSGTQVTMALARLAAFATFQQLNPEQLAAQTRATRRCALLLRARLADCDLISYARASYSLGRLGVYDEDLMAGVVEEVYDKLNLLSPDGLAALLAGLAALGHRPPDAWLDRFALESYTRFGRFNGQELANVLYGMARLQYSPSAAWAECCTECFRAQMALPSAPAMAPSMVKFAFGLASLQIRPSFNWTTAFVARARPLLDTLSARELAVLLWALSRLLAPSAPGAATPPGGEPAGAAGGGQAGAAAAYVGLDRGFLDAWFRCSARRMGSANAPSLVLALQALAVLQVYQLPSKYVTALLEQLRAAMPGGPMAAAARRAAAAAQEAAAAAAGPLSGSEVVSALLSLVSLRIRPGADWMESCLSALETSVAGMEAPIVCDLAWALARLQYQPSPDWTDALTARCRAVRAALTGQQLSLLAWAYRQLRLTLPDFLRDIPEIRPDAASDVATDVEAAASGGAGARDVQGGLATTLPQGLPAGPGVSDLQAKLAQLML</sequence>
<dbReference type="Proteomes" id="UP001165080">
    <property type="component" value="Unassembled WGS sequence"/>
</dbReference>
<dbReference type="PANTHER" id="PTHR21228">
    <property type="entry name" value="FAST LEU-RICH DOMAIN-CONTAINING"/>
    <property type="match status" value="1"/>
</dbReference>
<evidence type="ECO:0000313" key="3">
    <source>
        <dbReference type="Proteomes" id="UP001165080"/>
    </source>
</evidence>
<proteinExistence type="predicted"/>
<dbReference type="GO" id="GO:0005759">
    <property type="term" value="C:mitochondrial matrix"/>
    <property type="evidence" value="ECO:0007669"/>
    <property type="project" value="TreeGrafter"/>
</dbReference>
<gene>
    <name evidence="2" type="primary">PLEST004905</name>
    <name evidence="2" type="ORF">PLESTB_000519800</name>
</gene>
<evidence type="ECO:0000256" key="1">
    <source>
        <dbReference type="SAM" id="MobiDB-lite"/>
    </source>
</evidence>
<dbReference type="GO" id="GO:0044528">
    <property type="term" value="P:regulation of mitochondrial mRNA stability"/>
    <property type="evidence" value="ECO:0007669"/>
    <property type="project" value="TreeGrafter"/>
</dbReference>
<name>A0A9W6F003_9CHLO</name>
<feature type="compositionally biased region" description="Basic residues" evidence="1">
    <location>
        <begin position="64"/>
        <end position="77"/>
    </location>
</feature>
<dbReference type="GO" id="GO:0000963">
    <property type="term" value="P:mitochondrial RNA processing"/>
    <property type="evidence" value="ECO:0007669"/>
    <property type="project" value="TreeGrafter"/>
</dbReference>
<accession>A0A9W6F003</accession>
<dbReference type="GO" id="GO:0009507">
    <property type="term" value="C:chloroplast"/>
    <property type="evidence" value="ECO:0007669"/>
    <property type="project" value="GOC"/>
</dbReference>
<dbReference type="GO" id="GO:0003723">
    <property type="term" value="F:RNA binding"/>
    <property type="evidence" value="ECO:0007669"/>
    <property type="project" value="TreeGrafter"/>
</dbReference>
<evidence type="ECO:0000313" key="2">
    <source>
        <dbReference type="EMBL" id="GLC51598.1"/>
    </source>
</evidence>
<dbReference type="EMBL" id="BRXU01000004">
    <property type="protein sequence ID" value="GLC51598.1"/>
    <property type="molecule type" value="Genomic_DNA"/>
</dbReference>
<dbReference type="AlphaFoldDB" id="A0A9W6F003"/>
<reference evidence="2 3" key="1">
    <citation type="journal article" date="2023" name="Commun. Biol.">
        <title>Reorganization of the ancestral sex-determining regions during the evolution of trioecy in Pleodorina starrii.</title>
        <authorList>
            <person name="Takahashi K."/>
            <person name="Suzuki S."/>
            <person name="Kawai-Toyooka H."/>
            <person name="Yamamoto K."/>
            <person name="Hamaji T."/>
            <person name="Ootsuki R."/>
            <person name="Yamaguchi H."/>
            <person name="Kawachi M."/>
            <person name="Higashiyama T."/>
            <person name="Nozaki H."/>
        </authorList>
    </citation>
    <scope>NUCLEOTIDE SEQUENCE [LARGE SCALE GENOMIC DNA]</scope>
    <source>
        <strain evidence="2 3">NIES-4479</strain>
    </source>
</reference>
<feature type="region of interest" description="Disordered" evidence="1">
    <location>
        <begin position="64"/>
        <end position="96"/>
    </location>
</feature>
<dbReference type="GO" id="GO:1901259">
    <property type="term" value="P:chloroplast rRNA processing"/>
    <property type="evidence" value="ECO:0007669"/>
    <property type="project" value="TreeGrafter"/>
</dbReference>
<protein>
    <submittedName>
        <fullName evidence="2">Uncharacterized protein</fullName>
    </submittedName>
</protein>
<comment type="caution">
    <text evidence="2">The sequence shown here is derived from an EMBL/GenBank/DDBJ whole genome shotgun (WGS) entry which is preliminary data.</text>
</comment>